<evidence type="ECO:0000313" key="4">
    <source>
        <dbReference type="Proteomes" id="UP000276588"/>
    </source>
</evidence>
<name>A0A3A6PNQ0_9EURY</name>
<dbReference type="Proteomes" id="UP000276588">
    <property type="component" value="Unassembled WGS sequence"/>
</dbReference>
<dbReference type="EMBL" id="QKNY01000018">
    <property type="protein sequence ID" value="RJX42062.1"/>
    <property type="molecule type" value="Genomic_DNA"/>
</dbReference>
<accession>A0A3A6PNQ0</accession>
<dbReference type="Pfam" id="PF25213">
    <property type="entry name" value="HVO_A0261_N"/>
    <property type="match status" value="1"/>
</dbReference>
<evidence type="ECO:0000259" key="2">
    <source>
        <dbReference type="Pfam" id="PF25213"/>
    </source>
</evidence>
<dbReference type="RefSeq" id="WP_120103375.1">
    <property type="nucleotide sequence ID" value="NZ_QKNY01000018.1"/>
</dbReference>
<dbReference type="SUPFAM" id="SSF46785">
    <property type="entry name" value="Winged helix' DNA-binding domain"/>
    <property type="match status" value="1"/>
</dbReference>
<proteinExistence type="predicted"/>
<dbReference type="OrthoDB" id="11410at2157"/>
<dbReference type="Pfam" id="PF08350">
    <property type="entry name" value="FilR1_middle"/>
    <property type="match status" value="1"/>
</dbReference>
<evidence type="ECO:0000313" key="3">
    <source>
        <dbReference type="EMBL" id="RJX42062.1"/>
    </source>
</evidence>
<feature type="domain" description="HVO-A0261-like N-terminal" evidence="2">
    <location>
        <begin position="8"/>
        <end position="82"/>
    </location>
</feature>
<evidence type="ECO:0000259" key="1">
    <source>
        <dbReference type="Pfam" id="PF08350"/>
    </source>
</evidence>
<sequence length="267" mass="28673">MVATDPSDVLSTLIQRESVLYAVDVAGCEKRDIVEAVPPSRSTVDRSIRDLEAAGLVTRSPEGYRRTLLGELLLSEYYRFKAQTAELLSAGDVFAELPPTQQIDRSMLDDATIITATQATPHQPISALCALLGEAQSIRILCPAVFPQLIEACTLATDNTETVEIVVTDSVVSALVDTYPDSLAALQEAGADLRLLDTTPSHGLVVVDRPMGSTAGLLVIDDSGGRALIRNSGDDAVSWANSRLDHWRGESTPLPLTELDGEESMLR</sequence>
<dbReference type="AlphaFoldDB" id="A0A3A6PNQ0"/>
<feature type="domain" description="Methanogenesis regulatory protein FilR1 middle" evidence="1">
    <location>
        <begin position="121"/>
        <end position="248"/>
    </location>
</feature>
<dbReference type="InterPro" id="IPR057527">
    <property type="entry name" value="HVO_A0261-like_N"/>
</dbReference>
<reference evidence="3 4" key="1">
    <citation type="submission" date="2018-06" db="EMBL/GenBank/DDBJ databases">
        <title>Halonotius sp. F13-13 a new haloarchaeeon isolated from a solar saltern from Isla Cristina, Huelva, Spain.</title>
        <authorList>
            <person name="Duran-Viseras A."/>
            <person name="Sanchez-Porro C."/>
            <person name="Ventosa A."/>
        </authorList>
    </citation>
    <scope>NUCLEOTIDE SEQUENCE [LARGE SCALE GENOMIC DNA]</scope>
    <source>
        <strain evidence="3 4">F13-13</strain>
    </source>
</reference>
<dbReference type="InterPro" id="IPR036390">
    <property type="entry name" value="WH_DNA-bd_sf"/>
</dbReference>
<keyword evidence="4" id="KW-1185">Reference proteome</keyword>
<protein>
    <submittedName>
        <fullName evidence="3">Uncharacterized protein</fullName>
    </submittedName>
</protein>
<organism evidence="3 4">
    <name type="scientific">Halonotius aquaticus</name>
    <dbReference type="NCBI Taxonomy" id="2216978"/>
    <lineage>
        <taxon>Archaea</taxon>
        <taxon>Methanobacteriati</taxon>
        <taxon>Methanobacteriota</taxon>
        <taxon>Stenosarchaea group</taxon>
        <taxon>Halobacteria</taxon>
        <taxon>Halobacteriales</taxon>
        <taxon>Haloferacaceae</taxon>
        <taxon>Halonotius</taxon>
    </lineage>
</organism>
<dbReference type="InterPro" id="IPR013561">
    <property type="entry name" value="FilR1_middle_dom"/>
</dbReference>
<comment type="caution">
    <text evidence="3">The sequence shown here is derived from an EMBL/GenBank/DDBJ whole genome shotgun (WGS) entry which is preliminary data.</text>
</comment>
<gene>
    <name evidence="3" type="ORF">DM826_10430</name>
</gene>